<dbReference type="Gene3D" id="3.90.550.10">
    <property type="entry name" value="Spore Coat Polysaccharide Biosynthesis Protein SpsA, Chain A"/>
    <property type="match status" value="1"/>
</dbReference>
<evidence type="ECO:0008006" key="4">
    <source>
        <dbReference type="Google" id="ProtNLM"/>
    </source>
</evidence>
<accession>A0A9P4III5</accession>
<reference evidence="2" key="1">
    <citation type="journal article" date="2020" name="Stud. Mycol.">
        <title>101 Dothideomycetes genomes: a test case for predicting lifestyles and emergence of pathogens.</title>
        <authorList>
            <person name="Haridas S."/>
            <person name="Albert R."/>
            <person name="Binder M."/>
            <person name="Bloem J."/>
            <person name="Labutti K."/>
            <person name="Salamov A."/>
            <person name="Andreopoulos B."/>
            <person name="Baker S."/>
            <person name="Barry K."/>
            <person name="Bills G."/>
            <person name="Bluhm B."/>
            <person name="Cannon C."/>
            <person name="Castanera R."/>
            <person name="Culley D."/>
            <person name="Daum C."/>
            <person name="Ezra D."/>
            <person name="Gonzalez J."/>
            <person name="Henrissat B."/>
            <person name="Kuo A."/>
            <person name="Liang C."/>
            <person name="Lipzen A."/>
            <person name="Lutzoni F."/>
            <person name="Magnuson J."/>
            <person name="Mondo S."/>
            <person name="Nolan M."/>
            <person name="Ohm R."/>
            <person name="Pangilinan J."/>
            <person name="Park H.-J."/>
            <person name="Ramirez L."/>
            <person name="Alfaro M."/>
            <person name="Sun H."/>
            <person name="Tritt A."/>
            <person name="Yoshinaga Y."/>
            <person name="Zwiers L.-H."/>
            <person name="Turgeon B."/>
            <person name="Goodwin S."/>
            <person name="Spatafora J."/>
            <person name="Crous P."/>
            <person name="Grigoriev I."/>
        </authorList>
    </citation>
    <scope>NUCLEOTIDE SEQUENCE</scope>
    <source>
        <strain evidence="2">CBS 133067</strain>
    </source>
</reference>
<name>A0A9P4III5_9PEZI</name>
<feature type="signal peptide" evidence="1">
    <location>
        <begin position="1"/>
        <end position="19"/>
    </location>
</feature>
<dbReference type="SUPFAM" id="SSF53448">
    <property type="entry name" value="Nucleotide-diphospho-sugar transferases"/>
    <property type="match status" value="1"/>
</dbReference>
<proteinExistence type="predicted"/>
<dbReference type="InterPro" id="IPR029044">
    <property type="entry name" value="Nucleotide-diphossugar_trans"/>
</dbReference>
<dbReference type="EMBL" id="ML978125">
    <property type="protein sequence ID" value="KAF2099919.1"/>
    <property type="molecule type" value="Genomic_DNA"/>
</dbReference>
<dbReference type="Proteomes" id="UP000799772">
    <property type="component" value="Unassembled WGS sequence"/>
</dbReference>
<feature type="chain" id="PRO_5040259366" description="Glycosyltransferase family 8 protein" evidence="1">
    <location>
        <begin position="20"/>
        <end position="321"/>
    </location>
</feature>
<comment type="caution">
    <text evidence="2">The sequence shown here is derived from an EMBL/GenBank/DDBJ whole genome shotgun (WGS) entry which is preliminary data.</text>
</comment>
<keyword evidence="1" id="KW-0732">Signal</keyword>
<evidence type="ECO:0000313" key="2">
    <source>
        <dbReference type="EMBL" id="KAF2099919.1"/>
    </source>
</evidence>
<sequence>MVAVSLNANFKTLIASAAAFVFLADWDQSDVQNDFAFIGTRMLTYQLLYANETRLRDPSVQFIVLCTPTVSAAKRQQLILDGATIINVDVPPLPEYLLNDRAAAPSLDHFSKLRLFALTQYDRILFLAPQTFLTSPIEPIFTDTALHAPLVTLASERPKEVKEDEAPLPANYLFAARSDSSSANNKDPYFHEYPPAVTSTFSPMALLLAPSLELYAFLLSALHSPRLQSVFSSFYDEKWTWPLSRWRHHTGPETALLNYVFRREGTMPWTELDPRWNANWGNQKDLDKQVIGLAGEYWWSGDLGVRDVWVQWRGRMEAEFA</sequence>
<dbReference type="OrthoDB" id="2014201at2759"/>
<keyword evidence="3" id="KW-1185">Reference proteome</keyword>
<protein>
    <recommendedName>
        <fullName evidence="4">Glycosyltransferase family 8 protein</fullName>
    </recommendedName>
</protein>
<evidence type="ECO:0000256" key="1">
    <source>
        <dbReference type="SAM" id="SignalP"/>
    </source>
</evidence>
<evidence type="ECO:0000313" key="3">
    <source>
        <dbReference type="Proteomes" id="UP000799772"/>
    </source>
</evidence>
<gene>
    <name evidence="2" type="ORF">NA57DRAFT_65763</name>
</gene>
<organism evidence="2 3">
    <name type="scientific">Rhizodiscina lignyota</name>
    <dbReference type="NCBI Taxonomy" id="1504668"/>
    <lineage>
        <taxon>Eukaryota</taxon>
        <taxon>Fungi</taxon>
        <taxon>Dikarya</taxon>
        <taxon>Ascomycota</taxon>
        <taxon>Pezizomycotina</taxon>
        <taxon>Dothideomycetes</taxon>
        <taxon>Pleosporomycetidae</taxon>
        <taxon>Aulographales</taxon>
        <taxon>Rhizodiscinaceae</taxon>
        <taxon>Rhizodiscina</taxon>
    </lineage>
</organism>
<dbReference type="AlphaFoldDB" id="A0A9P4III5"/>